<comment type="caution">
    <text evidence="2">The sequence shown here is derived from an EMBL/GenBank/DDBJ whole genome shotgun (WGS) entry which is preliminary data.</text>
</comment>
<feature type="region of interest" description="Disordered" evidence="1">
    <location>
        <begin position="1"/>
        <end position="79"/>
    </location>
</feature>
<evidence type="ECO:0000256" key="1">
    <source>
        <dbReference type="SAM" id="MobiDB-lite"/>
    </source>
</evidence>
<feature type="region of interest" description="Disordered" evidence="1">
    <location>
        <begin position="102"/>
        <end position="160"/>
    </location>
</feature>
<organism evidence="2 3">
    <name type="scientific">Streptomyces malaysiense</name>
    <dbReference type="NCBI Taxonomy" id="1428626"/>
    <lineage>
        <taxon>Bacteria</taxon>
        <taxon>Bacillati</taxon>
        <taxon>Actinomycetota</taxon>
        <taxon>Actinomycetes</taxon>
        <taxon>Kitasatosporales</taxon>
        <taxon>Streptomycetaceae</taxon>
        <taxon>Streptomyces</taxon>
    </lineage>
</organism>
<feature type="compositionally biased region" description="Basic and acidic residues" evidence="1">
    <location>
        <begin position="138"/>
        <end position="160"/>
    </location>
</feature>
<proteinExistence type="predicted"/>
<sequence length="244" mass="25480">MVTRGEDPGQAAARLTGRRVDAARGMPGSPVRVPPDDATPVTVERADAPGAVRAEMAGPGRPGAAGAAGVPGTPGHDERRMAAGRMATGEPGVRVALRFGQAPTAPHASGAPRSGSAYRVHEEREEPVHSPAFAPAGGERRRLPAPREDPVEVRAAEEPKHLRIGLPVPAAHGRDDGPHPTVGVPRHTAVPQIAVRPCARSGGPGRFRRPRADPLGHRRLARPRRFGRGYAERALSVARGALAV</sequence>
<evidence type="ECO:0000313" key="3">
    <source>
        <dbReference type="Proteomes" id="UP000034838"/>
    </source>
</evidence>
<protein>
    <submittedName>
        <fullName evidence="2">Uncharacterized protein</fullName>
    </submittedName>
</protein>
<evidence type="ECO:0000313" key="2">
    <source>
        <dbReference type="EMBL" id="OIK27848.1"/>
    </source>
</evidence>
<feature type="compositionally biased region" description="Basic and acidic residues" evidence="1">
    <location>
        <begin position="119"/>
        <end position="128"/>
    </location>
</feature>
<dbReference type="EMBL" id="LBDA02000018">
    <property type="protein sequence ID" value="OIK27848.1"/>
    <property type="molecule type" value="Genomic_DNA"/>
</dbReference>
<name>A0A1J4Q6X3_9ACTN</name>
<gene>
    <name evidence="2" type="ORF">VT52_009560</name>
</gene>
<dbReference type="AlphaFoldDB" id="A0A1J4Q6X3"/>
<accession>A0A1J4Q6X3</accession>
<feature type="compositionally biased region" description="Low complexity" evidence="1">
    <location>
        <begin position="57"/>
        <end position="74"/>
    </location>
</feature>
<reference evidence="2" key="1">
    <citation type="submission" date="2016-10" db="EMBL/GenBank/DDBJ databases">
        <title>Genome sequence of Streptomyces malaysiense MUSC 136.</title>
        <authorList>
            <person name="Lee L.-H."/>
            <person name="Ser H.-L."/>
        </authorList>
    </citation>
    <scope>NUCLEOTIDE SEQUENCE [LARGE SCALE GENOMIC DNA]</scope>
    <source>
        <strain evidence="2">MUSC 136</strain>
    </source>
</reference>
<keyword evidence="3" id="KW-1185">Reference proteome</keyword>
<dbReference type="Proteomes" id="UP000034838">
    <property type="component" value="Unassembled WGS sequence"/>
</dbReference>
<feature type="region of interest" description="Disordered" evidence="1">
    <location>
        <begin position="197"/>
        <end position="220"/>
    </location>
</feature>